<dbReference type="RefSeq" id="XP_007913578.1">
    <property type="nucleotide sequence ID" value="XM_007915387.1"/>
</dbReference>
<dbReference type="PANTHER" id="PTHR22980:SF5">
    <property type="entry name" value="CENP-T_HISTONE H4 HISTONE FOLD DOMAIN-CONTAINING PROTEIN"/>
    <property type="match status" value="1"/>
</dbReference>
<feature type="domain" description="CENP-T/Histone H4 histone fold" evidence="6">
    <location>
        <begin position="359"/>
        <end position="465"/>
    </location>
</feature>
<evidence type="ECO:0000256" key="1">
    <source>
        <dbReference type="ARBA" id="ARBA00004123"/>
    </source>
</evidence>
<feature type="region of interest" description="Disordered" evidence="5">
    <location>
        <begin position="1"/>
        <end position="244"/>
    </location>
</feature>
<name>R8BQJ8_PHAM7</name>
<reference evidence="8" key="1">
    <citation type="journal article" date="2013" name="Genome Announc.">
        <title>Draft genome sequence of the ascomycete Phaeoacremonium aleophilum strain UCR-PA7, a causal agent of the esca disease complex in grapevines.</title>
        <authorList>
            <person name="Blanco-Ulate B."/>
            <person name="Rolshausen P."/>
            <person name="Cantu D."/>
        </authorList>
    </citation>
    <scope>NUCLEOTIDE SEQUENCE [LARGE SCALE GENOMIC DNA]</scope>
    <source>
        <strain evidence="8">UCR-PA7</strain>
    </source>
</reference>
<organism evidence="7 8">
    <name type="scientific">Phaeoacremonium minimum (strain UCR-PA7)</name>
    <name type="common">Esca disease fungus</name>
    <name type="synonym">Togninia minima</name>
    <dbReference type="NCBI Taxonomy" id="1286976"/>
    <lineage>
        <taxon>Eukaryota</taxon>
        <taxon>Fungi</taxon>
        <taxon>Dikarya</taxon>
        <taxon>Ascomycota</taxon>
        <taxon>Pezizomycotina</taxon>
        <taxon>Sordariomycetes</taxon>
        <taxon>Sordariomycetidae</taxon>
        <taxon>Togniniales</taxon>
        <taxon>Togniniaceae</taxon>
        <taxon>Phaeoacremonium</taxon>
    </lineage>
</organism>
<evidence type="ECO:0000256" key="2">
    <source>
        <dbReference type="ARBA" id="ARBA00004286"/>
    </source>
</evidence>
<dbReference type="EMBL" id="KB932984">
    <property type="protein sequence ID" value="EOO01636.1"/>
    <property type="molecule type" value="Genomic_DNA"/>
</dbReference>
<protein>
    <submittedName>
        <fullName evidence="7">Putative histone-fold domain containing protein</fullName>
    </submittedName>
</protein>
<accession>R8BQJ8</accession>
<evidence type="ECO:0000256" key="5">
    <source>
        <dbReference type="SAM" id="MobiDB-lite"/>
    </source>
</evidence>
<dbReference type="InterPro" id="IPR035425">
    <property type="entry name" value="CENP-T/H4_C"/>
</dbReference>
<feature type="compositionally biased region" description="Polar residues" evidence="5">
    <location>
        <begin position="170"/>
        <end position="187"/>
    </location>
</feature>
<dbReference type="GO" id="GO:0005694">
    <property type="term" value="C:chromosome"/>
    <property type="evidence" value="ECO:0007669"/>
    <property type="project" value="UniProtKB-SubCell"/>
</dbReference>
<dbReference type="KEGG" id="tmn:UCRPA7_2831"/>
<feature type="compositionally biased region" description="Polar residues" evidence="5">
    <location>
        <begin position="10"/>
        <end position="21"/>
    </location>
</feature>
<keyword evidence="3" id="KW-0158">Chromosome</keyword>
<feature type="compositionally biased region" description="Acidic residues" evidence="5">
    <location>
        <begin position="309"/>
        <end position="320"/>
    </location>
</feature>
<dbReference type="eggNOG" id="ENOG502S8G5">
    <property type="taxonomic scope" value="Eukaryota"/>
</dbReference>
<keyword evidence="8" id="KW-1185">Reference proteome</keyword>
<dbReference type="GeneID" id="19323120"/>
<evidence type="ECO:0000256" key="3">
    <source>
        <dbReference type="ARBA" id="ARBA00022454"/>
    </source>
</evidence>
<dbReference type="AlphaFoldDB" id="R8BQJ8"/>
<dbReference type="GO" id="GO:0031297">
    <property type="term" value="P:replication fork processing"/>
    <property type="evidence" value="ECO:0007669"/>
    <property type="project" value="TreeGrafter"/>
</dbReference>
<keyword evidence="4" id="KW-0539">Nucleus</keyword>
<evidence type="ECO:0000259" key="6">
    <source>
        <dbReference type="Pfam" id="PF15511"/>
    </source>
</evidence>
<proteinExistence type="predicted"/>
<dbReference type="Gene3D" id="1.10.20.10">
    <property type="entry name" value="Histone, subunit A"/>
    <property type="match status" value="1"/>
</dbReference>
<dbReference type="GO" id="GO:0071821">
    <property type="term" value="C:FANCM-MHF complex"/>
    <property type="evidence" value="ECO:0007669"/>
    <property type="project" value="TreeGrafter"/>
</dbReference>
<dbReference type="HOGENOM" id="CLU_024001_1_0_1"/>
<dbReference type="GO" id="GO:0003682">
    <property type="term" value="F:chromatin binding"/>
    <property type="evidence" value="ECO:0007669"/>
    <property type="project" value="TreeGrafter"/>
</dbReference>
<dbReference type="OrthoDB" id="10071681at2759"/>
<dbReference type="SUPFAM" id="SSF47113">
    <property type="entry name" value="Histone-fold"/>
    <property type="match status" value="1"/>
</dbReference>
<evidence type="ECO:0000256" key="4">
    <source>
        <dbReference type="ARBA" id="ARBA00023242"/>
    </source>
</evidence>
<dbReference type="GO" id="GO:0046982">
    <property type="term" value="F:protein heterodimerization activity"/>
    <property type="evidence" value="ECO:0007669"/>
    <property type="project" value="InterPro"/>
</dbReference>
<feature type="region of interest" description="Disordered" evidence="5">
    <location>
        <begin position="292"/>
        <end position="320"/>
    </location>
</feature>
<evidence type="ECO:0000313" key="7">
    <source>
        <dbReference type="EMBL" id="EOO01636.1"/>
    </source>
</evidence>
<dbReference type="GO" id="GO:0000712">
    <property type="term" value="P:resolution of meiotic recombination intermediates"/>
    <property type="evidence" value="ECO:0007669"/>
    <property type="project" value="TreeGrafter"/>
</dbReference>
<dbReference type="Pfam" id="PF15511">
    <property type="entry name" value="CENP-T_C"/>
    <property type="match status" value="1"/>
</dbReference>
<gene>
    <name evidence="7" type="ORF">UCRPA7_2831</name>
</gene>
<comment type="subcellular location">
    <subcellularLocation>
        <location evidence="2">Chromosome</location>
    </subcellularLocation>
    <subcellularLocation>
        <location evidence="1">Nucleus</location>
    </subcellularLocation>
</comment>
<dbReference type="Proteomes" id="UP000014074">
    <property type="component" value="Unassembled WGS sequence"/>
</dbReference>
<dbReference type="InterPro" id="IPR009072">
    <property type="entry name" value="Histone-fold"/>
</dbReference>
<feature type="region of interest" description="Disordered" evidence="5">
    <location>
        <begin position="459"/>
        <end position="482"/>
    </location>
</feature>
<dbReference type="PANTHER" id="PTHR22980">
    <property type="entry name" value="CORTISTATIN"/>
    <property type="match status" value="1"/>
</dbReference>
<dbReference type="CDD" id="cd22920">
    <property type="entry name" value="HFD_CENP-T"/>
    <property type="match status" value="1"/>
</dbReference>
<evidence type="ECO:0000313" key="8">
    <source>
        <dbReference type="Proteomes" id="UP000014074"/>
    </source>
</evidence>
<sequence>MASAPDNGGATPQTSTRGQRTPSRRAFSVDPPSTSRRSVHTPGSLGRNLGASQRQGLSASGRKPNAATPHGRAAIRTLDSRRAAINTPGRNRRRSMRDQRETPRNWLQALGRKLAPASRPITSSSSSPRDKQADSITGAIPEDDEDDDLPIDRPRLSLPIDEDDDDSSDLQPHQSTGLEDENFTVQSIELPRRAISEQPRFSTRMSDFMGPVDLQSDDVGIDSAFFPPAQFDDDDDDGDLQGPDDVTYERIDSEAARRETMAAGRESDFGIIEVPLDANESTFFLAPQLQESPVRSPPAFDSALGGDLEPVEEEQDPGDVDMEDDDDVGIEETELHTTSANLAPANARFKKPGKKVSKYGIEYPSLPVGVVKRLAQTFAQTSGVSKAKITPDAMSAIMQASDWFFAQLGDDLQAYAKHAGRKTIDESDMITLMKRQRQTSMSTTPFSLAQRHLPRELLQELRMTPPVPAKKRRANREGEDIT</sequence>